<feature type="region of interest" description="Disordered" evidence="1">
    <location>
        <begin position="427"/>
        <end position="469"/>
    </location>
</feature>
<evidence type="ECO:0000313" key="3">
    <source>
        <dbReference type="Proteomes" id="UP000178912"/>
    </source>
</evidence>
<gene>
    <name evidence="2" type="ORF">RAG0_08052</name>
</gene>
<evidence type="ECO:0000313" key="2">
    <source>
        <dbReference type="EMBL" id="CZS99740.1"/>
    </source>
</evidence>
<dbReference type="SUPFAM" id="SSF56784">
    <property type="entry name" value="HAD-like"/>
    <property type="match status" value="1"/>
</dbReference>
<dbReference type="Gene3D" id="3.40.50.1000">
    <property type="entry name" value="HAD superfamily/HAD-like"/>
    <property type="match status" value="2"/>
</dbReference>
<dbReference type="OrthoDB" id="10251048at2759"/>
<feature type="compositionally biased region" description="Acidic residues" evidence="1">
    <location>
        <begin position="455"/>
        <end position="467"/>
    </location>
</feature>
<dbReference type="EMBL" id="FJUX01000042">
    <property type="protein sequence ID" value="CZS99740.1"/>
    <property type="molecule type" value="Genomic_DNA"/>
</dbReference>
<dbReference type="InterPro" id="IPR023214">
    <property type="entry name" value="HAD_sf"/>
</dbReference>
<proteinExistence type="predicted"/>
<dbReference type="InterPro" id="IPR006357">
    <property type="entry name" value="HAD-SF_hydro_IIA"/>
</dbReference>
<dbReference type="InterPro" id="IPR036412">
    <property type="entry name" value="HAD-like_sf"/>
</dbReference>
<sequence length="499" mass="56258">MAPNTASRVSFRVRVNGKCIRQRDMCEEAKDLTLSEQEIPEEIEKSIIVLPLKIVPTVGFAIDIDGVLLNKHDPLPGALATIRKLHDMKIPFVLLTNRLYYSTYAGTMDLRKSLALPTLRPSQLVFCLTPFKLLLPRCFDKPVLVVDFNGERNRTNRKLMTTMGFQDVYIPEDFYEVYPEVAPAAFFISKPWDPATRAWEIRDCRSNEGSKVEISAILVFGTGDSSLSPAEEFARSPNKLLTQILKSQSGDLREPARSNGDKSFPNDGYQQSHAPMIYYEISSNEYQRWCRQLQLDWKKETGRDLLHQHEIGGKPASSMFTYAKKMLDKQQKILYGEYANSVEKIVMIGDTPSCDVTGTNWYKKRPGQGDAWKSALVEGGTWNKERDGVPLQLDAANFLAPGIEAAVRWGLETFGVGDPGTLEDITTGDGHNDEDTCNSEDVKGASISFTGGDSKDDEVEEFDNQDSDYEKYEDWDVSKHNESNEYCCYTRMFMKGEGS</sequence>
<accession>A0A1E1KP17</accession>
<name>A0A1E1KP17_9HELO</name>
<organism evidence="2 3">
    <name type="scientific">Rhynchosporium agropyri</name>
    <dbReference type="NCBI Taxonomy" id="914238"/>
    <lineage>
        <taxon>Eukaryota</taxon>
        <taxon>Fungi</taxon>
        <taxon>Dikarya</taxon>
        <taxon>Ascomycota</taxon>
        <taxon>Pezizomycotina</taxon>
        <taxon>Leotiomycetes</taxon>
        <taxon>Helotiales</taxon>
        <taxon>Ploettnerulaceae</taxon>
        <taxon>Rhynchosporium</taxon>
    </lineage>
</organism>
<dbReference type="AlphaFoldDB" id="A0A1E1KP17"/>
<protein>
    <recommendedName>
        <fullName evidence="4">Cat eye syndrome critical region protein 5</fullName>
    </recommendedName>
</protein>
<reference evidence="3" key="1">
    <citation type="submission" date="2016-03" db="EMBL/GenBank/DDBJ databases">
        <authorList>
            <person name="Guldener U."/>
        </authorList>
    </citation>
    <scope>NUCLEOTIDE SEQUENCE [LARGE SCALE GENOMIC DNA]</scope>
    <source>
        <strain evidence="3">04CH-RAC-A.6.1</strain>
    </source>
</reference>
<dbReference type="Pfam" id="PF13344">
    <property type="entry name" value="Hydrolase_6"/>
    <property type="match status" value="1"/>
</dbReference>
<evidence type="ECO:0008006" key="4">
    <source>
        <dbReference type="Google" id="ProtNLM"/>
    </source>
</evidence>
<evidence type="ECO:0000256" key="1">
    <source>
        <dbReference type="SAM" id="MobiDB-lite"/>
    </source>
</evidence>
<keyword evidence="3" id="KW-1185">Reference proteome</keyword>
<dbReference type="Proteomes" id="UP000178912">
    <property type="component" value="Unassembled WGS sequence"/>
</dbReference>